<dbReference type="AlphaFoldDB" id="A0A9P6CQR5"/>
<gene>
    <name evidence="1" type="ORF">BDN70DRAFT_939698</name>
</gene>
<name>A0A9P6CQR5_9AGAR</name>
<accession>A0A9P6CQR5</accession>
<protein>
    <recommendedName>
        <fullName evidence="3">F-box domain-containing protein</fullName>
    </recommendedName>
</protein>
<comment type="caution">
    <text evidence="1">The sequence shown here is derived from an EMBL/GenBank/DDBJ whole genome shotgun (WGS) entry which is preliminary data.</text>
</comment>
<evidence type="ECO:0000313" key="2">
    <source>
        <dbReference type="Proteomes" id="UP000807469"/>
    </source>
</evidence>
<dbReference type="EMBL" id="MU155990">
    <property type="protein sequence ID" value="KAF9470455.1"/>
    <property type="molecule type" value="Genomic_DNA"/>
</dbReference>
<reference evidence="1" key="1">
    <citation type="submission" date="2020-11" db="EMBL/GenBank/DDBJ databases">
        <authorList>
            <consortium name="DOE Joint Genome Institute"/>
            <person name="Ahrendt S."/>
            <person name="Riley R."/>
            <person name="Andreopoulos W."/>
            <person name="Labutti K."/>
            <person name="Pangilinan J."/>
            <person name="Ruiz-Duenas F.J."/>
            <person name="Barrasa J.M."/>
            <person name="Sanchez-Garcia M."/>
            <person name="Camarero S."/>
            <person name="Miyauchi S."/>
            <person name="Serrano A."/>
            <person name="Linde D."/>
            <person name="Babiker R."/>
            <person name="Drula E."/>
            <person name="Ayuso-Fernandez I."/>
            <person name="Pacheco R."/>
            <person name="Padilla G."/>
            <person name="Ferreira P."/>
            <person name="Barriuso J."/>
            <person name="Kellner H."/>
            <person name="Castanera R."/>
            <person name="Alfaro M."/>
            <person name="Ramirez L."/>
            <person name="Pisabarro A.G."/>
            <person name="Kuo A."/>
            <person name="Tritt A."/>
            <person name="Lipzen A."/>
            <person name="He G."/>
            <person name="Yan M."/>
            <person name="Ng V."/>
            <person name="Cullen D."/>
            <person name="Martin F."/>
            <person name="Rosso M.-N."/>
            <person name="Henrissat B."/>
            <person name="Hibbett D."/>
            <person name="Martinez A.T."/>
            <person name="Grigoriev I.V."/>
        </authorList>
    </citation>
    <scope>NUCLEOTIDE SEQUENCE</scope>
    <source>
        <strain evidence="1">CIRM-BRFM 674</strain>
    </source>
</reference>
<evidence type="ECO:0008006" key="3">
    <source>
        <dbReference type="Google" id="ProtNLM"/>
    </source>
</evidence>
<proteinExistence type="predicted"/>
<organism evidence="1 2">
    <name type="scientific">Pholiota conissans</name>
    <dbReference type="NCBI Taxonomy" id="109636"/>
    <lineage>
        <taxon>Eukaryota</taxon>
        <taxon>Fungi</taxon>
        <taxon>Dikarya</taxon>
        <taxon>Basidiomycota</taxon>
        <taxon>Agaricomycotina</taxon>
        <taxon>Agaricomycetes</taxon>
        <taxon>Agaricomycetidae</taxon>
        <taxon>Agaricales</taxon>
        <taxon>Agaricineae</taxon>
        <taxon>Strophariaceae</taxon>
        <taxon>Pholiota</taxon>
    </lineage>
</organism>
<dbReference type="Proteomes" id="UP000807469">
    <property type="component" value="Unassembled WGS sequence"/>
</dbReference>
<sequence>MSNDYLSSLPEEMLEEISKFFQHDDASYPGDVVDEPRKSYRALAQTCKSLRPYFQRRLFSIVDLTAEIRVRTFAELIQVNPILASYIQTIDLQVDNMCMGLFQYPPLLAIMHAAASSSGTLPKIHLCIGDLRSYYGNELSNDIPRNTLTHILNAPKEILDAITHLRVTYSMGEAIPVGLFRLLSNLRVVSGYFVVSSISDKSSNNCSADHTPEFFRPKLDELTLSSNNPATIAMLCEQILDLSALKVLSLFYSLVGSTWKVYLDNAKYFLAQRLLDHAQSVQKIHLDIGVTVGPFYDLSRLQHLRECTLDIDVEAGKNPVPHLTQLLRTLPPFPQHDLNYLQIKLNFINIPPDQKDIAVSQVLFSLGTWNEFDAALVDVGASGTRLFELTLYFYTDIPTIGLVTTPLGLKEMLIGWERKYLPRSSQQQNLKIIILHPQSFPFR</sequence>
<evidence type="ECO:0000313" key="1">
    <source>
        <dbReference type="EMBL" id="KAF9470455.1"/>
    </source>
</evidence>
<keyword evidence="2" id="KW-1185">Reference proteome</keyword>